<dbReference type="PANTHER" id="PTHR10509">
    <property type="entry name" value="O-METHYLTRANSFERASE-RELATED"/>
    <property type="match status" value="1"/>
</dbReference>
<feature type="binding site" evidence="4">
    <location>
        <position position="94"/>
    </location>
    <ligand>
        <name>S-adenosyl-L-methionine</name>
        <dbReference type="ChEBI" id="CHEBI:59789"/>
    </ligand>
</feature>
<comment type="caution">
    <text evidence="4">Lacks conserved residue(s) required for the propagation of feature annotation.</text>
</comment>
<dbReference type="GO" id="GO:0016300">
    <property type="term" value="F:tRNA (uridine) methyltransferase activity"/>
    <property type="evidence" value="ECO:0007669"/>
    <property type="project" value="UniProtKB-UniRule"/>
</dbReference>
<dbReference type="HAMAP" id="MF_02217">
    <property type="entry name" value="TrmR_methyltr"/>
    <property type="match status" value="1"/>
</dbReference>
<evidence type="ECO:0000256" key="1">
    <source>
        <dbReference type="ARBA" id="ARBA00022603"/>
    </source>
</evidence>
<comment type="function">
    <text evidence="4">Catalyzes the methylation of 5-hydroxyuridine (ho5U) to form 5-methoxyuridine (mo5U) at position 34 in tRNAs.</text>
</comment>
<evidence type="ECO:0000313" key="6">
    <source>
        <dbReference type="Proteomes" id="UP000004835"/>
    </source>
</evidence>
<keyword evidence="4" id="KW-0819">tRNA processing</keyword>
<feature type="binding site" evidence="4">
    <location>
        <position position="47"/>
    </location>
    <ligand>
        <name>S-adenosyl-L-methionine</name>
        <dbReference type="ChEBI" id="CHEBI:59789"/>
    </ligand>
</feature>
<organism evidence="5 6">
    <name type="scientific">Enterococcus casseliflavus ATCC 12755</name>
    <dbReference type="NCBI Taxonomy" id="888066"/>
    <lineage>
        <taxon>Bacteria</taxon>
        <taxon>Bacillati</taxon>
        <taxon>Bacillota</taxon>
        <taxon>Bacilli</taxon>
        <taxon>Lactobacillales</taxon>
        <taxon>Enterococcaceae</taxon>
        <taxon>Enterococcus</taxon>
    </lineage>
</organism>
<comment type="caution">
    <text evidence="5">The sequence shown here is derived from an EMBL/GenBank/DDBJ whole genome shotgun (WGS) entry which is preliminary data.</text>
</comment>
<sequence>MKMRNEMMHRPVVKPELVAFMREKQKQLPGELGEIEQAAHEKEVPIIPHETVVFLQFLLGQLQPKEILEIGTAIGFSSSLMAQCVKDGHVTTIDRFDVMIRKAKETYARLGNEEKITLLEGQAADVLPTLSGPYDFIFMDSAKSKYIEFLPECLRLLRKGGVLMVDDVFQAGTILHPIEEIPRNQRAIHRKLNLFLDTVMNHPQLTSTLVPLGDGVILITKEADSVILEEPEKG</sequence>
<dbReference type="SUPFAM" id="SSF53335">
    <property type="entry name" value="S-adenosyl-L-methionine-dependent methyltransferases"/>
    <property type="match status" value="1"/>
</dbReference>
<evidence type="ECO:0000313" key="5">
    <source>
        <dbReference type="EMBL" id="EGC69415.1"/>
    </source>
</evidence>
<proteinExistence type="inferred from homology"/>
<feature type="binding site" evidence="4">
    <location>
        <position position="140"/>
    </location>
    <ligand>
        <name>S-adenosyl-L-methionine</name>
        <dbReference type="ChEBI" id="CHEBI:59789"/>
    </ligand>
</feature>
<dbReference type="AlphaFoldDB" id="F0EKE7"/>
<comment type="catalytic activity">
    <reaction evidence="4">
        <text>5-hydroxyuridine(34) in tRNA + S-adenosyl-L-methionine = 5-methoxyuridine(34) in tRNA + S-adenosyl-L-homocysteine + H(+)</text>
        <dbReference type="Rhea" id="RHEA:60524"/>
        <dbReference type="Rhea" id="RHEA-COMP:13381"/>
        <dbReference type="Rhea" id="RHEA-COMP:15591"/>
        <dbReference type="ChEBI" id="CHEBI:15378"/>
        <dbReference type="ChEBI" id="CHEBI:57856"/>
        <dbReference type="ChEBI" id="CHEBI:59789"/>
        <dbReference type="ChEBI" id="CHEBI:136877"/>
        <dbReference type="ChEBI" id="CHEBI:143860"/>
    </reaction>
</comment>
<protein>
    <recommendedName>
        <fullName evidence="4">tRNA 5-hydroxyuridine methyltransferase</fullName>
        <ecNumber evidence="4">2.1.1.-</ecNumber>
    </recommendedName>
    <alternativeName>
        <fullName evidence="4">ho5U methyltransferase</fullName>
    </alternativeName>
</protein>
<accession>F0EKE7</accession>
<dbReference type="CDD" id="cd02440">
    <property type="entry name" value="AdoMet_MTases"/>
    <property type="match status" value="1"/>
</dbReference>
<comment type="similarity">
    <text evidence="4">Belongs to the class I-like SAM-binding methyltransferase superfamily. Cation-dependent O-methyltransferase family.</text>
</comment>
<feature type="binding site" evidence="4">
    <location>
        <position position="77"/>
    </location>
    <ligand>
        <name>S-adenosyl-L-methionine</name>
        <dbReference type="ChEBI" id="CHEBI:59789"/>
    </ligand>
</feature>
<dbReference type="Proteomes" id="UP000004835">
    <property type="component" value="Unassembled WGS sequence"/>
</dbReference>
<dbReference type="Gene3D" id="3.40.50.150">
    <property type="entry name" value="Vaccinia Virus protein VP39"/>
    <property type="match status" value="1"/>
</dbReference>
<dbReference type="GO" id="GO:0008171">
    <property type="term" value="F:O-methyltransferase activity"/>
    <property type="evidence" value="ECO:0007669"/>
    <property type="project" value="InterPro"/>
</dbReference>
<reference evidence="5 6" key="1">
    <citation type="submission" date="2011-01" db="EMBL/GenBank/DDBJ databases">
        <authorList>
            <person name="Muzny D."/>
            <person name="Qin X."/>
            <person name="Deng J."/>
            <person name="Jiang H."/>
            <person name="Liu Y."/>
            <person name="Qu J."/>
            <person name="Song X.-Z."/>
            <person name="Zhang L."/>
            <person name="Thornton R."/>
            <person name="Coyle M."/>
            <person name="Francisco L."/>
            <person name="Jackson L."/>
            <person name="Javaid M."/>
            <person name="Korchina V."/>
            <person name="Kovar C."/>
            <person name="Mata R."/>
            <person name="Mathew T."/>
            <person name="Ngo R."/>
            <person name="Nguyen L."/>
            <person name="Nguyen N."/>
            <person name="Okwuonu G."/>
            <person name="Ongeri F."/>
            <person name="Pham C."/>
            <person name="Simmons D."/>
            <person name="Wilczek-Boney K."/>
            <person name="Hale W."/>
            <person name="Jakkamsetti A."/>
            <person name="Pham P."/>
            <person name="Ruth R."/>
            <person name="San Lucas F."/>
            <person name="Warren J."/>
            <person name="Zhang J."/>
            <person name="Zhao Z."/>
            <person name="Zhou C."/>
            <person name="Zhu D."/>
            <person name="Lee S."/>
            <person name="Bess C."/>
            <person name="Blankenburg K."/>
            <person name="Forbes L."/>
            <person name="Fu Q."/>
            <person name="Gubbala S."/>
            <person name="Hirani K."/>
            <person name="Jayaseelan J.C."/>
            <person name="Lara F."/>
            <person name="Munidasa M."/>
            <person name="Palculict T."/>
            <person name="Patil S."/>
            <person name="Pu L.-L."/>
            <person name="Saada N."/>
            <person name="Tang L."/>
            <person name="Weissenberger G."/>
            <person name="Zhu Y."/>
            <person name="Hemphill L."/>
            <person name="Shang Y."/>
            <person name="Youmans B."/>
            <person name="Ayvaz T."/>
            <person name="Ross M."/>
            <person name="Santibanez J."/>
            <person name="Aqrawi P."/>
            <person name="Gross S."/>
            <person name="Joshi V."/>
            <person name="Fowler G."/>
            <person name="Nazareth L."/>
            <person name="Reid J."/>
            <person name="Worley K."/>
            <person name="Petrosino J."/>
            <person name="Highlander S."/>
            <person name="Gibbs R."/>
        </authorList>
    </citation>
    <scope>NUCLEOTIDE SEQUENCE [LARGE SCALE GENOMIC DNA]</scope>
    <source>
        <strain evidence="5 6">ATCC 12755</strain>
    </source>
</reference>
<keyword evidence="3 4" id="KW-0949">S-adenosyl-L-methionine</keyword>
<keyword evidence="1 4" id="KW-0489">Methyltransferase</keyword>
<comment type="subunit">
    <text evidence="4">Homodimer.</text>
</comment>
<dbReference type="PROSITE" id="PS51682">
    <property type="entry name" value="SAM_OMT_I"/>
    <property type="match status" value="1"/>
</dbReference>
<dbReference type="GO" id="GO:0008757">
    <property type="term" value="F:S-adenosylmethionine-dependent methyltransferase activity"/>
    <property type="evidence" value="ECO:0007669"/>
    <property type="project" value="TreeGrafter"/>
</dbReference>
<dbReference type="PANTHER" id="PTHR10509:SF14">
    <property type="entry name" value="CAFFEOYL-COA O-METHYLTRANSFERASE 3-RELATED"/>
    <property type="match status" value="1"/>
</dbReference>
<dbReference type="InterPro" id="IPR029063">
    <property type="entry name" value="SAM-dependent_MTases_sf"/>
</dbReference>
<name>F0EKE7_ENTCA</name>
<dbReference type="HOGENOM" id="CLU_067676_4_0_9"/>
<dbReference type="EMBL" id="AEWT01000016">
    <property type="protein sequence ID" value="EGC69415.1"/>
    <property type="molecule type" value="Genomic_DNA"/>
</dbReference>
<keyword evidence="2 4" id="KW-0808">Transferase</keyword>
<dbReference type="InterPro" id="IPR043675">
    <property type="entry name" value="TrmR_methyltr"/>
</dbReference>
<evidence type="ECO:0000256" key="4">
    <source>
        <dbReference type="HAMAP-Rule" id="MF_02217"/>
    </source>
</evidence>
<evidence type="ECO:0000256" key="2">
    <source>
        <dbReference type="ARBA" id="ARBA00022679"/>
    </source>
</evidence>
<dbReference type="InterPro" id="IPR002935">
    <property type="entry name" value="SAM_O-MeTrfase"/>
</dbReference>
<dbReference type="GO" id="GO:0030488">
    <property type="term" value="P:tRNA methylation"/>
    <property type="evidence" value="ECO:0007669"/>
    <property type="project" value="UniProtKB-UniRule"/>
</dbReference>
<gene>
    <name evidence="4" type="primary">trmR</name>
    <name evidence="5" type="ORF">HMPREF9087_2030</name>
</gene>
<dbReference type="InterPro" id="IPR050362">
    <property type="entry name" value="Cation-dep_OMT"/>
</dbReference>
<dbReference type="Pfam" id="PF01596">
    <property type="entry name" value="Methyltransf_3"/>
    <property type="match status" value="1"/>
</dbReference>
<dbReference type="EC" id="2.1.1.-" evidence="4"/>
<evidence type="ECO:0000256" key="3">
    <source>
        <dbReference type="ARBA" id="ARBA00022691"/>
    </source>
</evidence>